<protein>
    <submittedName>
        <fullName evidence="2">SgcJ/EcaC family oxidoreductase</fullName>
    </submittedName>
</protein>
<accession>A0ABY8WNR2</accession>
<reference evidence="2 3" key="1">
    <citation type="submission" date="2023-06" db="EMBL/GenBank/DDBJ databases">
        <authorList>
            <person name="Yushchuk O."/>
            <person name="Binda E."/>
            <person name="Ruckert-Reed C."/>
            <person name="Fedorenko V."/>
            <person name="Kalinowski J."/>
            <person name="Marinelli F."/>
        </authorList>
    </citation>
    <scope>NUCLEOTIDE SEQUENCE [LARGE SCALE GENOMIC DNA]</scope>
    <source>
        <strain evidence="2 3">NRRL 3884</strain>
    </source>
</reference>
<dbReference type="EMBL" id="CP126980">
    <property type="protein sequence ID" value="WIM99529.1"/>
    <property type="molecule type" value="Genomic_DNA"/>
</dbReference>
<evidence type="ECO:0000313" key="3">
    <source>
        <dbReference type="Proteomes" id="UP001240150"/>
    </source>
</evidence>
<dbReference type="InterPro" id="IPR027843">
    <property type="entry name" value="DUF4440"/>
</dbReference>
<dbReference type="Gene3D" id="3.10.450.50">
    <property type="match status" value="1"/>
</dbReference>
<evidence type="ECO:0000313" key="2">
    <source>
        <dbReference type="EMBL" id="WIM99529.1"/>
    </source>
</evidence>
<keyword evidence="3" id="KW-1185">Reference proteome</keyword>
<organism evidence="2 3">
    <name type="scientific">Actinoplanes oblitus</name>
    <dbReference type="NCBI Taxonomy" id="3040509"/>
    <lineage>
        <taxon>Bacteria</taxon>
        <taxon>Bacillati</taxon>
        <taxon>Actinomycetota</taxon>
        <taxon>Actinomycetes</taxon>
        <taxon>Micromonosporales</taxon>
        <taxon>Micromonosporaceae</taxon>
        <taxon>Actinoplanes</taxon>
    </lineage>
</organism>
<name>A0ABY8WNR2_9ACTN</name>
<dbReference type="SUPFAM" id="SSF54427">
    <property type="entry name" value="NTF2-like"/>
    <property type="match status" value="1"/>
</dbReference>
<gene>
    <name evidence="2" type="ORF">ACTOB_003187</name>
</gene>
<feature type="domain" description="DUF4440" evidence="1">
    <location>
        <begin position="13"/>
        <end position="122"/>
    </location>
</feature>
<dbReference type="Pfam" id="PF14534">
    <property type="entry name" value="DUF4440"/>
    <property type="match status" value="1"/>
</dbReference>
<dbReference type="RefSeq" id="WP_284920967.1">
    <property type="nucleotide sequence ID" value="NZ_CP126980.1"/>
</dbReference>
<dbReference type="InterPro" id="IPR011944">
    <property type="entry name" value="Steroid_delta5-4_isomerase"/>
</dbReference>
<dbReference type="NCBIfam" id="TIGR02246">
    <property type="entry name" value="SgcJ/EcaC family oxidoreductase"/>
    <property type="match status" value="1"/>
</dbReference>
<dbReference type="Proteomes" id="UP001240150">
    <property type="component" value="Chromosome"/>
</dbReference>
<proteinExistence type="predicted"/>
<sequence length="149" mass="16724">MPNDRLADRSAVTETIQALTAAWAAHDDQAYADQFTPDATYVTWVGTRYQGRGDIAASHRELWRKFLKGTTLADEITDIRFPTADTAIVTSRGEVQPAGRTRRLGKVQTYVLVRDPDGRWRIAAFQNTKHRTLAEAFSFRFAPGLRPTA</sequence>
<evidence type="ECO:0000259" key="1">
    <source>
        <dbReference type="Pfam" id="PF14534"/>
    </source>
</evidence>
<dbReference type="InterPro" id="IPR032710">
    <property type="entry name" value="NTF2-like_dom_sf"/>
</dbReference>